<evidence type="ECO:0000256" key="1">
    <source>
        <dbReference type="SAM" id="MobiDB-lite"/>
    </source>
</evidence>
<dbReference type="InterPro" id="IPR025889">
    <property type="entry name" value="GSP17M-like_dom"/>
</dbReference>
<dbReference type="EMBL" id="AP022598">
    <property type="protein sequence ID" value="BBY73660.1"/>
    <property type="molecule type" value="Genomic_DNA"/>
</dbReference>
<keyword evidence="2" id="KW-0472">Membrane</keyword>
<sequence>MLNPEVAVTNLSEPHEQHGDPKPAPRQVIASFDNYADAQRLVDRMSDGGFPVEHVRIIGDELRTVERVVGRMTKGRAAFAGAASGAWFGLFIGLLLAIFTVGPVWIVTMLTALVIGTFWGGVFGFVAHVATGGERDFDSVKSLEARRYDVCVSAEFAAQAARFTQAP</sequence>
<accession>A0A7I7TX07</accession>
<keyword evidence="2" id="KW-1133">Transmembrane helix</keyword>
<gene>
    <name evidence="4" type="ORF">MPRF_05590</name>
</gene>
<dbReference type="Proteomes" id="UP000466554">
    <property type="component" value="Chromosome"/>
</dbReference>
<feature type="compositionally biased region" description="Basic and acidic residues" evidence="1">
    <location>
        <begin position="13"/>
        <end position="23"/>
    </location>
</feature>
<keyword evidence="2" id="KW-0812">Transmembrane</keyword>
<feature type="transmembrane region" description="Helical" evidence="2">
    <location>
        <begin position="105"/>
        <end position="127"/>
    </location>
</feature>
<reference evidence="4 5" key="1">
    <citation type="journal article" date="2019" name="Emerg. Microbes Infect.">
        <title>Comprehensive subspecies identification of 175 nontuberculous mycobacteria species based on 7547 genomic profiles.</title>
        <authorList>
            <person name="Matsumoto Y."/>
            <person name="Kinjo T."/>
            <person name="Motooka D."/>
            <person name="Nabeya D."/>
            <person name="Jung N."/>
            <person name="Uechi K."/>
            <person name="Horii T."/>
            <person name="Iida T."/>
            <person name="Fujita J."/>
            <person name="Nakamura S."/>
        </authorList>
    </citation>
    <scope>NUCLEOTIDE SEQUENCE [LARGE SCALE GENOMIC DNA]</scope>
    <source>
        <strain evidence="4 5">JCM 6367</strain>
    </source>
</reference>
<proteinExistence type="predicted"/>
<evidence type="ECO:0000259" key="3">
    <source>
        <dbReference type="Pfam" id="PF11181"/>
    </source>
</evidence>
<evidence type="ECO:0000256" key="2">
    <source>
        <dbReference type="SAM" id="Phobius"/>
    </source>
</evidence>
<evidence type="ECO:0000313" key="4">
    <source>
        <dbReference type="EMBL" id="BBY73660.1"/>
    </source>
</evidence>
<evidence type="ECO:0000313" key="5">
    <source>
        <dbReference type="Proteomes" id="UP000466554"/>
    </source>
</evidence>
<feature type="region of interest" description="Disordered" evidence="1">
    <location>
        <begin position="1"/>
        <end position="24"/>
    </location>
</feature>
<name>A0A7I7TX07_MYCPF</name>
<dbReference type="AlphaFoldDB" id="A0A7I7TX07"/>
<feature type="domain" description="General stress protein 17M-like" evidence="3">
    <location>
        <begin position="27"/>
        <end position="116"/>
    </location>
</feature>
<feature type="transmembrane region" description="Helical" evidence="2">
    <location>
        <begin position="77"/>
        <end position="99"/>
    </location>
</feature>
<dbReference type="Pfam" id="PF11181">
    <property type="entry name" value="YflT"/>
    <property type="match status" value="1"/>
</dbReference>
<organism evidence="4 5">
    <name type="scientific">Mycolicibacterium parafortuitum</name>
    <name type="common">Mycobacterium parafortuitum</name>
    <dbReference type="NCBI Taxonomy" id="39692"/>
    <lineage>
        <taxon>Bacteria</taxon>
        <taxon>Bacillati</taxon>
        <taxon>Actinomycetota</taxon>
        <taxon>Actinomycetes</taxon>
        <taxon>Mycobacteriales</taxon>
        <taxon>Mycobacteriaceae</taxon>
        <taxon>Mycolicibacterium</taxon>
    </lineage>
</organism>
<protein>
    <recommendedName>
        <fullName evidence="3">General stress protein 17M-like domain-containing protein</fullName>
    </recommendedName>
</protein>